<dbReference type="EMBL" id="ML978717">
    <property type="protein sequence ID" value="KAF2088177.1"/>
    <property type="molecule type" value="Genomic_DNA"/>
</dbReference>
<protein>
    <submittedName>
        <fullName evidence="2">Uncharacterized protein</fullName>
    </submittedName>
</protein>
<sequence length="115" mass="13265">MVPRPTSPTSLLWAHQHKKLEETTATLTSQLHTQHDTQTKLNEVFARISAIETDDEDLRIWIDEQSKERKQSIQEHDNRVGDLALKVELLEEQNKKFDDHASGRLRPEPNASAED</sequence>
<comment type="caution">
    <text evidence="2">The sequence shown here is derived from an EMBL/GenBank/DDBJ whole genome shotgun (WGS) entry which is preliminary data.</text>
</comment>
<dbReference type="Proteomes" id="UP000799776">
    <property type="component" value="Unassembled WGS sequence"/>
</dbReference>
<feature type="compositionally biased region" description="Basic and acidic residues" evidence="1">
    <location>
        <begin position="94"/>
        <end position="107"/>
    </location>
</feature>
<evidence type="ECO:0000313" key="3">
    <source>
        <dbReference type="Proteomes" id="UP000799776"/>
    </source>
</evidence>
<organism evidence="2 3">
    <name type="scientific">Saccharata proteae CBS 121410</name>
    <dbReference type="NCBI Taxonomy" id="1314787"/>
    <lineage>
        <taxon>Eukaryota</taxon>
        <taxon>Fungi</taxon>
        <taxon>Dikarya</taxon>
        <taxon>Ascomycota</taxon>
        <taxon>Pezizomycotina</taxon>
        <taxon>Dothideomycetes</taxon>
        <taxon>Dothideomycetes incertae sedis</taxon>
        <taxon>Botryosphaeriales</taxon>
        <taxon>Saccharataceae</taxon>
        <taxon>Saccharata</taxon>
    </lineage>
</organism>
<feature type="region of interest" description="Disordered" evidence="1">
    <location>
        <begin position="94"/>
        <end position="115"/>
    </location>
</feature>
<name>A0A9P4HWM1_9PEZI</name>
<dbReference type="OrthoDB" id="3647228at2759"/>
<evidence type="ECO:0000313" key="2">
    <source>
        <dbReference type="EMBL" id="KAF2088177.1"/>
    </source>
</evidence>
<dbReference type="AlphaFoldDB" id="A0A9P4HWM1"/>
<accession>A0A9P4HWM1</accession>
<keyword evidence="3" id="KW-1185">Reference proteome</keyword>
<reference evidence="2" key="1">
    <citation type="journal article" date="2020" name="Stud. Mycol.">
        <title>101 Dothideomycetes genomes: a test case for predicting lifestyles and emergence of pathogens.</title>
        <authorList>
            <person name="Haridas S."/>
            <person name="Albert R."/>
            <person name="Binder M."/>
            <person name="Bloem J."/>
            <person name="Labutti K."/>
            <person name="Salamov A."/>
            <person name="Andreopoulos B."/>
            <person name="Baker S."/>
            <person name="Barry K."/>
            <person name="Bills G."/>
            <person name="Bluhm B."/>
            <person name="Cannon C."/>
            <person name="Castanera R."/>
            <person name="Culley D."/>
            <person name="Daum C."/>
            <person name="Ezra D."/>
            <person name="Gonzalez J."/>
            <person name="Henrissat B."/>
            <person name="Kuo A."/>
            <person name="Liang C."/>
            <person name="Lipzen A."/>
            <person name="Lutzoni F."/>
            <person name="Magnuson J."/>
            <person name="Mondo S."/>
            <person name="Nolan M."/>
            <person name="Ohm R."/>
            <person name="Pangilinan J."/>
            <person name="Park H.-J."/>
            <person name="Ramirez L."/>
            <person name="Alfaro M."/>
            <person name="Sun H."/>
            <person name="Tritt A."/>
            <person name="Yoshinaga Y."/>
            <person name="Zwiers L.-H."/>
            <person name="Turgeon B."/>
            <person name="Goodwin S."/>
            <person name="Spatafora J."/>
            <person name="Crous P."/>
            <person name="Grigoriev I."/>
        </authorList>
    </citation>
    <scope>NUCLEOTIDE SEQUENCE</scope>
    <source>
        <strain evidence="2">CBS 121410</strain>
    </source>
</reference>
<evidence type="ECO:0000256" key="1">
    <source>
        <dbReference type="SAM" id="MobiDB-lite"/>
    </source>
</evidence>
<gene>
    <name evidence="2" type="ORF">K490DRAFT_56187</name>
</gene>
<proteinExistence type="predicted"/>